<dbReference type="InterPro" id="IPR029010">
    <property type="entry name" value="ThuA-like"/>
</dbReference>
<gene>
    <name evidence="2" type="ORF">Q5741_08475</name>
</gene>
<dbReference type="Proteomes" id="UP001240171">
    <property type="component" value="Unassembled WGS sequence"/>
</dbReference>
<comment type="caution">
    <text evidence="2">The sequence shown here is derived from an EMBL/GenBank/DDBJ whole genome shotgun (WGS) entry which is preliminary data.</text>
</comment>
<dbReference type="SUPFAM" id="SSF52317">
    <property type="entry name" value="Class I glutamine amidotransferase-like"/>
    <property type="match status" value="1"/>
</dbReference>
<reference evidence="2 3" key="1">
    <citation type="submission" date="2023-07" db="EMBL/GenBank/DDBJ databases">
        <title>Paenibacillus sp. JX-17 nov. isolated from soil.</title>
        <authorList>
            <person name="Wan Y."/>
            <person name="Liu B."/>
        </authorList>
    </citation>
    <scope>NUCLEOTIDE SEQUENCE [LARGE SCALE GENOMIC DNA]</scope>
    <source>
        <strain evidence="2 3">JX-17</strain>
    </source>
</reference>
<evidence type="ECO:0000313" key="3">
    <source>
        <dbReference type="Proteomes" id="UP001240171"/>
    </source>
</evidence>
<organism evidence="2 3">
    <name type="scientific">Paenibacillus lacisoli</name>
    <dbReference type="NCBI Taxonomy" id="3064525"/>
    <lineage>
        <taxon>Bacteria</taxon>
        <taxon>Bacillati</taxon>
        <taxon>Bacillota</taxon>
        <taxon>Bacilli</taxon>
        <taxon>Bacillales</taxon>
        <taxon>Paenibacillaceae</taxon>
        <taxon>Paenibacillus</taxon>
    </lineage>
</organism>
<dbReference type="RefSeq" id="WP_305023643.1">
    <property type="nucleotide sequence ID" value="NZ_JAUQTB010000003.1"/>
</dbReference>
<evidence type="ECO:0000313" key="2">
    <source>
        <dbReference type="EMBL" id="MDO7906451.1"/>
    </source>
</evidence>
<dbReference type="PANTHER" id="PTHR40469">
    <property type="entry name" value="SECRETED GLYCOSYL HYDROLASE"/>
    <property type="match status" value="1"/>
</dbReference>
<dbReference type="PANTHER" id="PTHR40469:SF2">
    <property type="entry name" value="GALACTOSE-BINDING DOMAIN-LIKE SUPERFAMILY PROTEIN"/>
    <property type="match status" value="1"/>
</dbReference>
<sequence length="213" mass="24183">MDHKKKTLLLGDYTHPDFHPLQGVDAEISHILSDWSTVSCSENRKMLLLENLGAFDLCISYLDEWREPVSPRQTAGLLSYVSSGGGLVVMHNAISMQNRYEIAQMIGAKFKGHPPYAPLDFTVKEPDHPVMEGIEAFTLEEEPYRFEFELFGERTILMEYRDEEGTFPAAWAQSYGLGRVVYLMPGHHVASFQHPAVRRLLLQAARWAGRFPG</sequence>
<keyword evidence="3" id="KW-1185">Reference proteome</keyword>
<feature type="domain" description="ThuA-like" evidence="1">
    <location>
        <begin position="37"/>
        <end position="208"/>
    </location>
</feature>
<protein>
    <submittedName>
        <fullName evidence="2">ThuA domain-containing protein</fullName>
    </submittedName>
</protein>
<name>A0ABT9CB33_9BACL</name>
<accession>A0ABT9CB33</accession>
<evidence type="ECO:0000259" key="1">
    <source>
        <dbReference type="Pfam" id="PF06283"/>
    </source>
</evidence>
<dbReference type="EMBL" id="JAUQTB010000003">
    <property type="protein sequence ID" value="MDO7906451.1"/>
    <property type="molecule type" value="Genomic_DNA"/>
</dbReference>
<dbReference type="Gene3D" id="3.40.50.880">
    <property type="match status" value="1"/>
</dbReference>
<dbReference type="Pfam" id="PF06283">
    <property type="entry name" value="ThuA"/>
    <property type="match status" value="1"/>
</dbReference>
<proteinExistence type="predicted"/>
<dbReference type="InterPro" id="IPR029062">
    <property type="entry name" value="Class_I_gatase-like"/>
</dbReference>